<proteinExistence type="predicted"/>
<dbReference type="InterPro" id="IPR050807">
    <property type="entry name" value="TransReg_Diox_bact_type"/>
</dbReference>
<reference evidence="3 4" key="1">
    <citation type="submission" date="2019-03" db="EMBL/GenBank/DDBJ databases">
        <title>Genomic Encyclopedia of Type Strains, Phase IV (KMG-IV): sequencing the most valuable type-strain genomes for metagenomic binning, comparative biology and taxonomic classification.</title>
        <authorList>
            <person name="Goeker M."/>
        </authorList>
    </citation>
    <scope>NUCLEOTIDE SEQUENCE [LARGE SCALE GENOMIC DNA]</scope>
    <source>
        <strain evidence="3 4">DSM 24830</strain>
    </source>
</reference>
<gene>
    <name evidence="3" type="ORF">EV695_1713</name>
</gene>
<comment type="caution">
    <text evidence="3">The sequence shown here is derived from an EMBL/GenBank/DDBJ whole genome shotgun (WGS) entry which is preliminary data.</text>
</comment>
<dbReference type="GO" id="GO:0005829">
    <property type="term" value="C:cytosol"/>
    <property type="evidence" value="ECO:0007669"/>
    <property type="project" value="TreeGrafter"/>
</dbReference>
<keyword evidence="1" id="KW-0238">DNA-binding</keyword>
<dbReference type="InterPro" id="IPR014710">
    <property type="entry name" value="RmlC-like_jellyroll"/>
</dbReference>
<organism evidence="3 4">
    <name type="scientific">Cocleimonas flava</name>
    <dbReference type="NCBI Taxonomy" id="634765"/>
    <lineage>
        <taxon>Bacteria</taxon>
        <taxon>Pseudomonadati</taxon>
        <taxon>Pseudomonadota</taxon>
        <taxon>Gammaproteobacteria</taxon>
        <taxon>Thiotrichales</taxon>
        <taxon>Thiotrichaceae</taxon>
        <taxon>Cocleimonas</taxon>
    </lineage>
</organism>
<dbReference type="GO" id="GO:0003700">
    <property type="term" value="F:DNA-binding transcription factor activity"/>
    <property type="evidence" value="ECO:0007669"/>
    <property type="project" value="TreeGrafter"/>
</dbReference>
<dbReference type="InterPro" id="IPR013096">
    <property type="entry name" value="Cupin_2"/>
</dbReference>
<dbReference type="SMART" id="SM00530">
    <property type="entry name" value="HTH_XRE"/>
    <property type="match status" value="1"/>
</dbReference>
<feature type="domain" description="HTH cro/C1-type" evidence="2">
    <location>
        <begin position="30"/>
        <end position="84"/>
    </location>
</feature>
<dbReference type="AlphaFoldDB" id="A0A4R1EZ97"/>
<dbReference type="RefSeq" id="WP_131905501.1">
    <property type="nucleotide sequence ID" value="NZ_BAAAFU010000004.1"/>
</dbReference>
<dbReference type="PANTHER" id="PTHR46797:SF2">
    <property type="entry name" value="TRANSCRIPTIONAL REGULATOR"/>
    <property type="match status" value="1"/>
</dbReference>
<dbReference type="CDD" id="cd02209">
    <property type="entry name" value="cupin_XRE_C"/>
    <property type="match status" value="1"/>
</dbReference>
<dbReference type="Gene3D" id="2.60.120.10">
    <property type="entry name" value="Jelly Rolls"/>
    <property type="match status" value="1"/>
</dbReference>
<dbReference type="OrthoDB" id="9814751at2"/>
<dbReference type="PANTHER" id="PTHR46797">
    <property type="entry name" value="HTH-TYPE TRANSCRIPTIONAL REGULATOR"/>
    <property type="match status" value="1"/>
</dbReference>
<evidence type="ECO:0000256" key="1">
    <source>
        <dbReference type="ARBA" id="ARBA00023125"/>
    </source>
</evidence>
<dbReference type="Pfam" id="PF07883">
    <property type="entry name" value="Cupin_2"/>
    <property type="match status" value="1"/>
</dbReference>
<dbReference type="Proteomes" id="UP000294887">
    <property type="component" value="Unassembled WGS sequence"/>
</dbReference>
<dbReference type="SUPFAM" id="SSF51182">
    <property type="entry name" value="RmlC-like cupins"/>
    <property type="match status" value="1"/>
</dbReference>
<sequence length="209" mass="23599">MSKTFTDRLNETEAANAEANQGNLRLGQQIRDLRKSKGMTISYLAHQINKSVGYLSQVERGVSSLPIPVLQAISDTLEVQITWFFHTDTPQKEDEVDYIVRRNTRRHLEFSGTGVSEELLSPRLSGEIMMLQTTLEPGTVSDPEPRQRKGGEDAGVVLSGTLELTIDSKQFTLEEGDSFSIYDDKQHFYKNPSKTEKTVIIWVLTSQNY</sequence>
<dbReference type="SUPFAM" id="SSF47413">
    <property type="entry name" value="lambda repressor-like DNA-binding domains"/>
    <property type="match status" value="1"/>
</dbReference>
<keyword evidence="4" id="KW-1185">Reference proteome</keyword>
<protein>
    <submittedName>
        <fullName evidence="3">XRE family transcriptional regulator</fullName>
    </submittedName>
</protein>
<dbReference type="EMBL" id="SMFQ01000003">
    <property type="protein sequence ID" value="TCJ87207.1"/>
    <property type="molecule type" value="Genomic_DNA"/>
</dbReference>
<dbReference type="Pfam" id="PF01381">
    <property type="entry name" value="HTH_3"/>
    <property type="match status" value="1"/>
</dbReference>
<dbReference type="PROSITE" id="PS50943">
    <property type="entry name" value="HTH_CROC1"/>
    <property type="match status" value="1"/>
</dbReference>
<dbReference type="Gene3D" id="1.10.260.40">
    <property type="entry name" value="lambda repressor-like DNA-binding domains"/>
    <property type="match status" value="1"/>
</dbReference>
<dbReference type="InterPro" id="IPR011051">
    <property type="entry name" value="RmlC_Cupin_sf"/>
</dbReference>
<accession>A0A4R1EZ97</accession>
<dbReference type="InterPro" id="IPR010982">
    <property type="entry name" value="Lambda_DNA-bd_dom_sf"/>
</dbReference>
<evidence type="ECO:0000259" key="2">
    <source>
        <dbReference type="PROSITE" id="PS50943"/>
    </source>
</evidence>
<dbReference type="GO" id="GO:0003677">
    <property type="term" value="F:DNA binding"/>
    <property type="evidence" value="ECO:0007669"/>
    <property type="project" value="UniProtKB-KW"/>
</dbReference>
<evidence type="ECO:0000313" key="3">
    <source>
        <dbReference type="EMBL" id="TCJ87207.1"/>
    </source>
</evidence>
<dbReference type="CDD" id="cd00093">
    <property type="entry name" value="HTH_XRE"/>
    <property type="match status" value="1"/>
</dbReference>
<name>A0A4R1EZ97_9GAMM</name>
<evidence type="ECO:0000313" key="4">
    <source>
        <dbReference type="Proteomes" id="UP000294887"/>
    </source>
</evidence>
<dbReference type="InterPro" id="IPR001387">
    <property type="entry name" value="Cro/C1-type_HTH"/>
</dbReference>